<evidence type="ECO:0000259" key="1">
    <source>
        <dbReference type="Pfam" id="PF04101"/>
    </source>
</evidence>
<organism evidence="2 3">
    <name type="scientific">Ferrimonas pelagia</name>
    <dbReference type="NCBI Taxonomy" id="1177826"/>
    <lineage>
        <taxon>Bacteria</taxon>
        <taxon>Pseudomonadati</taxon>
        <taxon>Pseudomonadota</taxon>
        <taxon>Gammaproteobacteria</taxon>
        <taxon>Alteromonadales</taxon>
        <taxon>Ferrimonadaceae</taxon>
        <taxon>Ferrimonas</taxon>
    </lineage>
</organism>
<dbReference type="InterPro" id="IPR029044">
    <property type="entry name" value="Nucleotide-diphossugar_trans"/>
</dbReference>
<reference evidence="3" key="1">
    <citation type="journal article" date="2019" name="Int. J. Syst. Evol. Microbiol.">
        <title>The Global Catalogue of Microorganisms (GCM) 10K type strain sequencing project: providing services to taxonomists for standard genome sequencing and annotation.</title>
        <authorList>
            <consortium name="The Broad Institute Genomics Platform"/>
            <consortium name="The Broad Institute Genome Sequencing Center for Infectious Disease"/>
            <person name="Wu L."/>
            <person name="Ma J."/>
        </authorList>
    </citation>
    <scope>NUCLEOTIDE SEQUENCE [LARGE SCALE GENOMIC DNA]</scope>
    <source>
        <strain evidence="3">JCM 18401</strain>
    </source>
</reference>
<dbReference type="SUPFAM" id="SSF53448">
    <property type="entry name" value="Nucleotide-diphospho-sugar transferases"/>
    <property type="match status" value="1"/>
</dbReference>
<dbReference type="InterPro" id="IPR007235">
    <property type="entry name" value="Glyco_trans_28_C"/>
</dbReference>
<gene>
    <name evidence="2" type="ORF">GCM10023333_29550</name>
</gene>
<feature type="domain" description="Glycosyl transferase family 28 C-terminal" evidence="1">
    <location>
        <begin position="401"/>
        <end position="478"/>
    </location>
</feature>
<dbReference type="InterPro" id="IPR050793">
    <property type="entry name" value="CMP-NeuNAc_synthase"/>
</dbReference>
<protein>
    <submittedName>
        <fullName evidence="2">Glycosyltransferase</fullName>
    </submittedName>
</protein>
<name>A0ABP9F6C4_9GAMM</name>
<keyword evidence="3" id="KW-1185">Reference proteome</keyword>
<sequence>MTERVNCIAIIPARGGSKGIPRKNLRPLAGKPMISYSIEACLQAGNVDRVVVSTDDDEIALIAERFGADVVMRPDELANDVATLDPVIDDAVARAELRFNEQYGTVVTVQPTSPLVRAVDVEAVVARLGQTGADTVMTVVDDRHLCWTVKDGHSVPAYHARVNRQQLPANFRETGAVVACTRAQCATGTRIGASVELQEVPHERSFDIDNYADLYLCEAMLSRRTIVFAVVGYAEVGLGHAFRTVMLANELVKADIRFVLEARSDLAIDYIRQHNYPVEICPDGELVERIATFSPDLVINDLLDTSETYMAGLKAMGCKIVNFEDVAPASRHADLVVNALYPQQLPSKQVLTGARYFCLRDEFIYLPERQQSGEIRRVLLTFGGVDEGDLSCRTLSLIADECALRNIAIDIVVGPGYPHTANLQQVIDACQASVELISKTKRISDYMARADMAITSGGRTVLELAAVGLPTLVICQNQRETTHTFASSENGIINLGYRGEVSDEQIHQTFVRIVDDAHLRTTMLDKVAELDLTKGKDRVIRAITALLP</sequence>
<proteinExistence type="predicted"/>
<dbReference type="EMBL" id="BAABJZ010000093">
    <property type="protein sequence ID" value="GAA4894516.1"/>
    <property type="molecule type" value="Genomic_DNA"/>
</dbReference>
<accession>A0ABP9F6C4</accession>
<dbReference type="PANTHER" id="PTHR21485:SF3">
    <property type="entry name" value="N-ACYLNEURAMINATE CYTIDYLYLTRANSFERASE"/>
    <property type="match status" value="1"/>
</dbReference>
<evidence type="ECO:0000313" key="3">
    <source>
        <dbReference type="Proteomes" id="UP001499988"/>
    </source>
</evidence>
<dbReference type="Gene3D" id="3.40.50.11190">
    <property type="match status" value="1"/>
</dbReference>
<dbReference type="Pfam" id="PF04101">
    <property type="entry name" value="Glyco_tran_28_C"/>
    <property type="match status" value="1"/>
</dbReference>
<dbReference type="Pfam" id="PF02348">
    <property type="entry name" value="CTP_transf_3"/>
    <property type="match status" value="1"/>
</dbReference>
<dbReference type="Gene3D" id="3.90.550.10">
    <property type="entry name" value="Spore Coat Polysaccharide Biosynthesis Protein SpsA, Chain A"/>
    <property type="match status" value="1"/>
</dbReference>
<dbReference type="Proteomes" id="UP001499988">
    <property type="component" value="Unassembled WGS sequence"/>
</dbReference>
<dbReference type="Gene3D" id="3.40.50.2000">
    <property type="entry name" value="Glycogen Phosphorylase B"/>
    <property type="match status" value="1"/>
</dbReference>
<dbReference type="CDD" id="cd02513">
    <property type="entry name" value="CMP-NeuAc_Synthase"/>
    <property type="match status" value="1"/>
</dbReference>
<evidence type="ECO:0000313" key="2">
    <source>
        <dbReference type="EMBL" id="GAA4894516.1"/>
    </source>
</evidence>
<dbReference type="PANTHER" id="PTHR21485">
    <property type="entry name" value="HAD SUPERFAMILY MEMBERS CMAS AND KDSC"/>
    <property type="match status" value="1"/>
</dbReference>
<dbReference type="InterPro" id="IPR003329">
    <property type="entry name" value="Cytidylyl_trans"/>
</dbReference>
<comment type="caution">
    <text evidence="2">The sequence shown here is derived from an EMBL/GenBank/DDBJ whole genome shotgun (WGS) entry which is preliminary data.</text>
</comment>
<dbReference type="RefSeq" id="WP_345336210.1">
    <property type="nucleotide sequence ID" value="NZ_BAABJZ010000093.1"/>
</dbReference>
<dbReference type="SUPFAM" id="SSF53756">
    <property type="entry name" value="UDP-Glycosyltransferase/glycogen phosphorylase"/>
    <property type="match status" value="1"/>
</dbReference>